<dbReference type="PATRIC" id="fig|1233171.3.peg.3431"/>
<reference evidence="1 2" key="1">
    <citation type="submission" date="2013-06" db="EMBL/GenBank/DDBJ databases">
        <authorList>
            <person name="Walk S."/>
            <person name="Aronoff D."/>
            <person name="Young V.Y."/>
            <person name="Marsh J."/>
            <person name="Harrison L."/>
            <person name="Daugherty S.C."/>
            <person name="Shefchek K.A."/>
            <person name="Hine E.E."/>
            <person name="Tallon L.J."/>
            <person name="Sadzewicz L.K."/>
            <person name="Rasko D.A."/>
        </authorList>
    </citation>
    <scope>NUCLEOTIDE SEQUENCE [LARGE SCALE GENOMIC DNA]</scope>
    <source>
        <strain evidence="1 2">ATCC 638</strain>
    </source>
</reference>
<organism evidence="1 2">
    <name type="scientific">Paraclostridium bifermentans ATCC 638 = DSM 14991</name>
    <dbReference type="NCBI Taxonomy" id="1233171"/>
    <lineage>
        <taxon>Bacteria</taxon>
        <taxon>Bacillati</taxon>
        <taxon>Bacillota</taxon>
        <taxon>Clostridia</taxon>
        <taxon>Peptostreptococcales</taxon>
        <taxon>Peptostreptococcaceae</taxon>
        <taxon>Paraclostridium</taxon>
    </lineage>
</organism>
<dbReference type="AlphaFoldDB" id="T4VFU5"/>
<protein>
    <submittedName>
        <fullName evidence="1">Uncharacterized protein</fullName>
    </submittedName>
</protein>
<proteinExistence type="predicted"/>
<dbReference type="RefSeq" id="WP_021434460.1">
    <property type="nucleotide sequence ID" value="NZ_AVNC01000022.1"/>
</dbReference>
<dbReference type="Proteomes" id="UP000015688">
    <property type="component" value="Unassembled WGS sequence"/>
</dbReference>
<comment type="caution">
    <text evidence="1">The sequence shown here is derived from an EMBL/GenBank/DDBJ whole genome shotgun (WGS) entry which is preliminary data.</text>
</comment>
<evidence type="ECO:0000313" key="2">
    <source>
        <dbReference type="Proteomes" id="UP000015688"/>
    </source>
</evidence>
<name>T4VFU5_PARBF</name>
<evidence type="ECO:0000313" key="1">
    <source>
        <dbReference type="EMBL" id="EQK39995.1"/>
    </source>
</evidence>
<sequence length="106" mass="12291">MNIGLINKTVEDAISAVNFLCKNELSYFELNSELKLLNEKINNLQILILFSEDTQFIKKVCAIQLIANSINNEISKKEFNGTLSKNFRINQVYRFKKLAKNFNIKM</sequence>
<gene>
    <name evidence="1" type="ORF">C672_3563</name>
</gene>
<accession>T4VFU5</accession>
<dbReference type="EMBL" id="AVNC01000022">
    <property type="protein sequence ID" value="EQK39995.1"/>
    <property type="molecule type" value="Genomic_DNA"/>
</dbReference>